<dbReference type="PANTHER" id="PTHR46126">
    <property type="entry name" value="DYNACTIN SUBUNIT 5"/>
    <property type="match status" value="1"/>
</dbReference>
<accession>L0PCK2</accession>
<dbReference type="Pfam" id="PF21711">
    <property type="entry name" value="DCTN5"/>
    <property type="match status" value="1"/>
</dbReference>
<dbReference type="InterPro" id="IPR047125">
    <property type="entry name" value="DCTN5"/>
</dbReference>
<dbReference type="Proteomes" id="UP000010422">
    <property type="component" value="Unassembled WGS sequence"/>
</dbReference>
<sequence>MAKSKEYIETDTGNKISRLRTTILGSQNIILGGKTLIHSECTIRGDLRRFEGSQQSIAIVIGKYCSLSIGTVIRPPSKTYKGVFNYYPLKIGDFVQIGEGSMIEAASIGSYVKIGKQCVIGKFCIIKDCVEIQDGTILPENSVIPSFSLVGGTPGLVIRELPECVQELFEIECRKKRADKRIGKYDSSVYRKIDLDSTDGRKNWISKASAKQPSTDIFFNVRRRSHS</sequence>
<dbReference type="CDD" id="cd03359">
    <property type="entry name" value="LbH_Dynactin_5"/>
    <property type="match status" value="1"/>
</dbReference>
<dbReference type="GO" id="GO:0005869">
    <property type="term" value="C:dynactin complex"/>
    <property type="evidence" value="ECO:0007669"/>
    <property type="project" value="TreeGrafter"/>
</dbReference>
<evidence type="ECO:0000256" key="3">
    <source>
        <dbReference type="ARBA" id="ARBA00023212"/>
    </source>
</evidence>
<name>L0PCK2_PNEJI</name>
<dbReference type="STRING" id="1209962.L0PCK2"/>
<dbReference type="EMBL" id="CAKM01000225">
    <property type="protein sequence ID" value="CCJ29932.1"/>
    <property type="molecule type" value="Genomic_DNA"/>
</dbReference>
<dbReference type="VEuPathDB" id="FungiDB:PNEJI1_003271"/>
<evidence type="ECO:0000313" key="6">
    <source>
        <dbReference type="EMBL" id="CCJ29932.1"/>
    </source>
</evidence>
<dbReference type="AlphaFoldDB" id="L0PCK2"/>
<dbReference type="Gene3D" id="2.160.10.10">
    <property type="entry name" value="Hexapeptide repeat proteins"/>
    <property type="match status" value="1"/>
</dbReference>
<comment type="subcellular location">
    <subcellularLocation>
        <location evidence="1">Cytoplasm</location>
        <location evidence="1">Cytoskeleton</location>
    </subcellularLocation>
</comment>
<evidence type="ECO:0000256" key="1">
    <source>
        <dbReference type="ARBA" id="ARBA00004245"/>
    </source>
</evidence>
<dbReference type="InParanoid" id="L0PCK2"/>
<dbReference type="SUPFAM" id="SSF51161">
    <property type="entry name" value="Trimeric LpxA-like enzymes"/>
    <property type="match status" value="1"/>
</dbReference>
<comment type="similarity">
    <text evidence="4">Belongs to the dynactin subunits 5/6 family. Dynactin subunit 5 subfamily.</text>
</comment>
<evidence type="ECO:0000256" key="5">
    <source>
        <dbReference type="ARBA" id="ARBA00034865"/>
    </source>
</evidence>
<dbReference type="PANTHER" id="PTHR46126:SF1">
    <property type="entry name" value="DYNACTIN SUBUNIT 5"/>
    <property type="match status" value="1"/>
</dbReference>
<dbReference type="InterPro" id="IPR011004">
    <property type="entry name" value="Trimer_LpxA-like_sf"/>
</dbReference>
<keyword evidence="2" id="KW-0963">Cytoplasm</keyword>
<evidence type="ECO:0000256" key="4">
    <source>
        <dbReference type="ARBA" id="ARBA00034706"/>
    </source>
</evidence>
<proteinExistence type="inferred from homology"/>
<reference evidence="6 7" key="1">
    <citation type="journal article" date="2012" name="MBio">
        <title>De novo assembly of the Pneumocystis jirovecii genome from a single bronchoalveolar lavage fluid specimen from a patient.</title>
        <authorList>
            <person name="Cisse O.H."/>
            <person name="Pagni M."/>
            <person name="Hauser P.M."/>
        </authorList>
    </citation>
    <scope>NUCLEOTIDE SEQUENCE [LARGE SCALE GENOMIC DNA]</scope>
    <source>
        <strain evidence="6 7">SE8</strain>
    </source>
</reference>
<gene>
    <name evidence="6" type="ORF">PNEJI1_003271</name>
</gene>
<evidence type="ECO:0000256" key="2">
    <source>
        <dbReference type="ARBA" id="ARBA00022490"/>
    </source>
</evidence>
<protein>
    <recommendedName>
        <fullName evidence="5">Dynactin subunit 5</fullName>
    </recommendedName>
</protein>
<comment type="caution">
    <text evidence="6">The sequence shown here is derived from an EMBL/GenBank/DDBJ whole genome shotgun (WGS) entry which is preliminary data.</text>
</comment>
<organism evidence="7">
    <name type="scientific">Pneumocystis jirovecii</name>
    <name type="common">Human pneumocystis pneumonia agent</name>
    <dbReference type="NCBI Taxonomy" id="42068"/>
    <lineage>
        <taxon>Eukaryota</taxon>
        <taxon>Fungi</taxon>
        <taxon>Dikarya</taxon>
        <taxon>Ascomycota</taxon>
        <taxon>Taphrinomycotina</taxon>
        <taxon>Pneumocystomycetes</taxon>
        <taxon>Pneumocystaceae</taxon>
        <taxon>Pneumocystis</taxon>
    </lineage>
</organism>
<evidence type="ECO:0000313" key="7">
    <source>
        <dbReference type="Proteomes" id="UP000010422"/>
    </source>
</evidence>
<keyword evidence="3" id="KW-0206">Cytoskeleton</keyword>